<dbReference type="Proteomes" id="UP000461768">
    <property type="component" value="Unassembled WGS sequence"/>
</dbReference>
<dbReference type="PANTHER" id="PTHR43463">
    <property type="entry name" value="NICOTINATE-NUCLEOTIDE--DIMETHYLBENZIMIDAZOLE PHOSPHORIBOSYLTRANSFERASE"/>
    <property type="match status" value="1"/>
</dbReference>
<name>A0A7V7QML9_9FIRM</name>
<gene>
    <name evidence="11" type="primary">cobT</name>
    <name evidence="11" type="ORF">F7O84_05795</name>
</gene>
<evidence type="ECO:0000256" key="4">
    <source>
        <dbReference type="ARBA" id="ARBA00011991"/>
    </source>
</evidence>
<sequence>MTIEQVINEIKPANQKAMQMCENRFDSIAKPLKSLGKLEYAIIKIAGMIEKHEVEIDKKALVIMCADNGVVEEKITQTGQEVTAIVAENFLKNKTSVSIMAGYTNTKLFPIDIGIAKDTNLTNKKIAYGTKNFAKEPAMTKEEAAQAILTGISTVFELKKKGYQIIATGEMGIGNTTTSSAIASVLLEKSVDEVTGRGAGLSNEGLIRKIKVINDAILLHQPNKEDMIDILSKIGGFDIGGLIGVFLGGARYRIPVVIDGFISAVAALMAVKMNPLVKDYLLPSHVSKEPAAQMILDEIGLSPFITCDMCLGEGTGAVALFPILDMAVRVYQEMSTFEQIKVDAYQPLDA</sequence>
<evidence type="ECO:0000256" key="1">
    <source>
        <dbReference type="ARBA" id="ARBA00002197"/>
    </source>
</evidence>
<keyword evidence="7 11" id="KW-0328">Glycosyltransferase</keyword>
<evidence type="ECO:0000256" key="7">
    <source>
        <dbReference type="ARBA" id="ARBA00022676"/>
    </source>
</evidence>
<dbReference type="OrthoDB" id="9781491at2"/>
<dbReference type="SUPFAM" id="SSF52733">
    <property type="entry name" value="Nicotinate mononucleotide:5,6-dimethylbenzimidazole phosphoribosyltransferase (CobT)"/>
    <property type="match status" value="1"/>
</dbReference>
<dbReference type="Gene3D" id="1.10.1610.10">
    <property type="match status" value="1"/>
</dbReference>
<dbReference type="RefSeq" id="WP_151142901.1">
    <property type="nucleotide sequence ID" value="NZ_WAGX01000004.1"/>
</dbReference>
<comment type="pathway">
    <text evidence="2">Nucleoside biosynthesis; alpha-ribazole biosynthesis; alpha-ribazole from 5,6-dimethylbenzimidazole: step 1/2.</text>
</comment>
<dbReference type="NCBIfam" id="TIGR03160">
    <property type="entry name" value="cobT_DBIPRT"/>
    <property type="match status" value="1"/>
</dbReference>
<evidence type="ECO:0000256" key="2">
    <source>
        <dbReference type="ARBA" id="ARBA00005049"/>
    </source>
</evidence>
<evidence type="ECO:0000313" key="12">
    <source>
        <dbReference type="Proteomes" id="UP000461768"/>
    </source>
</evidence>
<comment type="caution">
    <text evidence="11">The sequence shown here is derived from an EMBL/GenBank/DDBJ whole genome shotgun (WGS) entry which is preliminary data.</text>
</comment>
<reference evidence="11 12" key="1">
    <citation type="submission" date="2019-09" db="EMBL/GenBank/DDBJ databases">
        <authorList>
            <person name="Valk L.C."/>
        </authorList>
    </citation>
    <scope>NUCLEOTIDE SEQUENCE [LARGE SCALE GENOMIC DNA]</scope>
    <source>
        <strain evidence="11">GalUA</strain>
    </source>
</reference>
<evidence type="ECO:0000256" key="5">
    <source>
        <dbReference type="ARBA" id="ARBA00015486"/>
    </source>
</evidence>
<keyword evidence="12" id="KW-1185">Reference proteome</keyword>
<dbReference type="FunFam" id="3.40.50.10210:FF:000001">
    <property type="entry name" value="Nicotinate-nucleotide--dimethylbenzimidazole phosphoribosyltransferase"/>
    <property type="match status" value="1"/>
</dbReference>
<comment type="similarity">
    <text evidence="3">Belongs to the CobT family.</text>
</comment>
<evidence type="ECO:0000256" key="8">
    <source>
        <dbReference type="ARBA" id="ARBA00022679"/>
    </source>
</evidence>
<dbReference type="EMBL" id="WAGX01000004">
    <property type="protein sequence ID" value="KAB1439894.1"/>
    <property type="molecule type" value="Genomic_DNA"/>
</dbReference>
<keyword evidence="6" id="KW-0169">Cobalamin biosynthesis</keyword>
<comment type="function">
    <text evidence="1">Catalyzes the synthesis of alpha-ribazole-5'-phosphate from nicotinate mononucleotide (NAMN) and 5,6-dimethylbenzimidazole (DMB).</text>
</comment>
<dbReference type="AlphaFoldDB" id="A0A7V7QML9"/>
<evidence type="ECO:0000256" key="3">
    <source>
        <dbReference type="ARBA" id="ARBA00007110"/>
    </source>
</evidence>
<dbReference type="PANTHER" id="PTHR43463:SF1">
    <property type="entry name" value="NICOTINATE-NUCLEOTIDE--DIMETHYLBENZIMIDAZOLE PHOSPHORIBOSYLTRANSFERASE"/>
    <property type="match status" value="1"/>
</dbReference>
<evidence type="ECO:0000256" key="6">
    <source>
        <dbReference type="ARBA" id="ARBA00022573"/>
    </source>
</evidence>
<keyword evidence="8 11" id="KW-0808">Transferase</keyword>
<dbReference type="InterPro" id="IPR003200">
    <property type="entry name" value="Nict_dMeBzImd_PRibTrfase"/>
</dbReference>
<dbReference type="InterPro" id="IPR017846">
    <property type="entry name" value="Nict_dMeBzImd_PRibTrfase_bact"/>
</dbReference>
<comment type="catalytic activity">
    <reaction evidence="9">
        <text>5,6-dimethylbenzimidazole + nicotinate beta-D-ribonucleotide = alpha-ribazole 5'-phosphate + nicotinate + H(+)</text>
        <dbReference type="Rhea" id="RHEA:11196"/>
        <dbReference type="ChEBI" id="CHEBI:15378"/>
        <dbReference type="ChEBI" id="CHEBI:15890"/>
        <dbReference type="ChEBI" id="CHEBI:32544"/>
        <dbReference type="ChEBI" id="CHEBI:57502"/>
        <dbReference type="ChEBI" id="CHEBI:57918"/>
        <dbReference type="EC" id="2.4.2.21"/>
    </reaction>
</comment>
<dbReference type="InterPro" id="IPR036087">
    <property type="entry name" value="Nict_dMeBzImd_PRibTrfase_sf"/>
</dbReference>
<evidence type="ECO:0000256" key="10">
    <source>
        <dbReference type="NCBIfam" id="TIGR03160"/>
    </source>
</evidence>
<dbReference type="InterPro" id="IPR023195">
    <property type="entry name" value="Nict_dMeBzImd_PRibTrfase_N"/>
</dbReference>
<protein>
    <recommendedName>
        <fullName evidence="5 10">Nicotinate-nucleotide--dimethylbenzimidazole phosphoribosyltransferase</fullName>
        <ecNumber evidence="4 10">2.4.2.21</ecNumber>
    </recommendedName>
</protein>
<proteinExistence type="inferred from homology"/>
<dbReference type="GO" id="GO:0009236">
    <property type="term" value="P:cobalamin biosynthetic process"/>
    <property type="evidence" value="ECO:0007669"/>
    <property type="project" value="UniProtKB-UniRule"/>
</dbReference>
<dbReference type="GO" id="GO:0008939">
    <property type="term" value="F:nicotinate-nucleotide-dimethylbenzimidazole phosphoribosyltransferase activity"/>
    <property type="evidence" value="ECO:0007669"/>
    <property type="project" value="UniProtKB-UniRule"/>
</dbReference>
<dbReference type="EC" id="2.4.2.21" evidence="4 10"/>
<reference evidence="11 12" key="2">
    <citation type="submission" date="2020-02" db="EMBL/GenBank/DDBJ databases">
        <title>Candidatus Galacturonibacter soehngenii shows hetero-acetogenic catabolism of galacturonic acid but lacks a canonical carbon monoxide dehydrogenase/acetyl-CoA synthase complex.</title>
        <authorList>
            <person name="Diender M."/>
            <person name="Stouten G.R."/>
            <person name="Petersen J.F."/>
            <person name="Nielsen P.H."/>
            <person name="Dueholm M.S."/>
            <person name="Pronk J.T."/>
            <person name="Van Loosdrecht M.C.M."/>
        </authorList>
    </citation>
    <scope>NUCLEOTIDE SEQUENCE [LARGE SCALE GENOMIC DNA]</scope>
    <source>
        <strain evidence="11">GalUA</strain>
    </source>
</reference>
<dbReference type="Pfam" id="PF02277">
    <property type="entry name" value="DBI_PRT"/>
    <property type="match status" value="1"/>
</dbReference>
<evidence type="ECO:0000313" key="11">
    <source>
        <dbReference type="EMBL" id="KAB1439894.1"/>
    </source>
</evidence>
<organism evidence="11 12">
    <name type="scientific">Candidatus Galacturonatibacter soehngenii</name>
    <dbReference type="NCBI Taxonomy" id="2307010"/>
    <lineage>
        <taxon>Bacteria</taxon>
        <taxon>Bacillati</taxon>
        <taxon>Bacillota</taxon>
        <taxon>Clostridia</taxon>
        <taxon>Lachnospirales</taxon>
        <taxon>Lachnospiraceae</taxon>
        <taxon>Candidatus Galacturonatibacter</taxon>
    </lineage>
</organism>
<dbReference type="UniPathway" id="UPA00061">
    <property type="reaction ID" value="UER00516"/>
</dbReference>
<dbReference type="Gene3D" id="3.40.50.10210">
    <property type="match status" value="1"/>
</dbReference>
<dbReference type="CDD" id="cd02439">
    <property type="entry name" value="DMB-PRT_CobT"/>
    <property type="match status" value="1"/>
</dbReference>
<evidence type="ECO:0000256" key="9">
    <source>
        <dbReference type="ARBA" id="ARBA00047340"/>
    </source>
</evidence>
<accession>A0A7V7QML9</accession>
<dbReference type="NCBIfam" id="NF000996">
    <property type="entry name" value="PRK00105.1"/>
    <property type="match status" value="1"/>
</dbReference>